<dbReference type="EMBL" id="SLXD01000001">
    <property type="protein sequence ID" value="TCP05682.1"/>
    <property type="molecule type" value="Genomic_DNA"/>
</dbReference>
<organism evidence="3 4">
    <name type="scientific">Rubrivivax gelatinosus</name>
    <name type="common">Rhodocyclus gelatinosus</name>
    <name type="synonym">Rhodopseudomonas gelatinosa</name>
    <dbReference type="NCBI Taxonomy" id="28068"/>
    <lineage>
        <taxon>Bacteria</taxon>
        <taxon>Pseudomonadati</taxon>
        <taxon>Pseudomonadota</taxon>
        <taxon>Betaproteobacteria</taxon>
        <taxon>Burkholderiales</taxon>
        <taxon>Sphaerotilaceae</taxon>
        <taxon>Rubrivivax</taxon>
    </lineage>
</organism>
<accession>A0A4R2MFL7</accession>
<protein>
    <submittedName>
        <fullName evidence="3">Capsid scaffolding serine peptidase GPO</fullName>
    </submittedName>
</protein>
<feature type="coiled-coil region" evidence="1">
    <location>
        <begin position="219"/>
        <end position="253"/>
    </location>
</feature>
<proteinExistence type="predicted"/>
<name>A0A4R2MFL7_RUBGE</name>
<dbReference type="Proteomes" id="UP000295106">
    <property type="component" value="Unassembled WGS sequence"/>
</dbReference>
<sequence length="281" mass="30645">MAQKSKWFRVATEGATTDGRRIERSWIEQMAANFDPKRYGARVWLEHFRGIYPDSAFRAYGDVVGLKAEKVEDGKLGLFAQIAPLPELVDMVGKGQKIYTSIEVNPKFADTGEAYLTGLAVTDSPASLGTEVLAFAQQHPDANPFTKRKSHADALFTAAVEASLQFEDVADEDTGVQRFAAQLRSLVDRFKSRAKGDDARFGEVVTALGDMSEAFEAALDDQAEQFKAAGDRLKKLEDQVVKLSADLKAAQDTLAKVDKTENHSTQRPPATGGPGQVVTDC</sequence>
<dbReference type="OrthoDB" id="5625143at2"/>
<evidence type="ECO:0000313" key="3">
    <source>
        <dbReference type="EMBL" id="TCP05682.1"/>
    </source>
</evidence>
<feature type="region of interest" description="Disordered" evidence="2">
    <location>
        <begin position="255"/>
        <end position="281"/>
    </location>
</feature>
<reference evidence="3 4" key="1">
    <citation type="submission" date="2019-03" db="EMBL/GenBank/DDBJ databases">
        <title>Genomic Encyclopedia of Type Strains, Phase IV (KMG-IV): sequencing the most valuable type-strain genomes for metagenomic binning, comparative biology and taxonomic classification.</title>
        <authorList>
            <person name="Goeker M."/>
        </authorList>
    </citation>
    <scope>NUCLEOTIDE SEQUENCE [LARGE SCALE GENOMIC DNA]</scope>
    <source>
        <strain evidence="3 4">DSM 1709</strain>
    </source>
</reference>
<feature type="compositionally biased region" description="Basic and acidic residues" evidence="2">
    <location>
        <begin position="255"/>
        <end position="264"/>
    </location>
</feature>
<comment type="caution">
    <text evidence="3">The sequence shown here is derived from an EMBL/GenBank/DDBJ whole genome shotgun (WGS) entry which is preliminary data.</text>
</comment>
<dbReference type="RefSeq" id="WP_132644667.1">
    <property type="nucleotide sequence ID" value="NZ_NRRI01000002.1"/>
</dbReference>
<evidence type="ECO:0000256" key="1">
    <source>
        <dbReference type="SAM" id="Coils"/>
    </source>
</evidence>
<dbReference type="Pfam" id="PF05929">
    <property type="entry name" value="Phage_GPO"/>
    <property type="match status" value="1"/>
</dbReference>
<dbReference type="AlphaFoldDB" id="A0A4R2MFL7"/>
<dbReference type="InterPro" id="IPR009228">
    <property type="entry name" value="Capsid_scaffold_GpO"/>
</dbReference>
<evidence type="ECO:0000256" key="2">
    <source>
        <dbReference type="SAM" id="MobiDB-lite"/>
    </source>
</evidence>
<keyword evidence="1" id="KW-0175">Coiled coil</keyword>
<evidence type="ECO:0000313" key="4">
    <source>
        <dbReference type="Proteomes" id="UP000295106"/>
    </source>
</evidence>
<gene>
    <name evidence="3" type="ORF">EV684_101556</name>
</gene>